<keyword evidence="2" id="KW-1185">Reference proteome</keyword>
<dbReference type="AlphaFoldDB" id="A0A511B8M0"/>
<dbReference type="Proteomes" id="UP000321079">
    <property type="component" value="Unassembled WGS sequence"/>
</dbReference>
<comment type="caution">
    <text evidence="1">The sequence shown here is derived from an EMBL/GenBank/DDBJ whole genome shotgun (WGS) entry which is preliminary data.</text>
</comment>
<evidence type="ECO:0000313" key="1">
    <source>
        <dbReference type="EMBL" id="GEK96790.1"/>
    </source>
</evidence>
<organism evidence="1 2">
    <name type="scientific">Gluconobacter kanchanaburiensis NBRC 103587</name>
    <dbReference type="NCBI Taxonomy" id="1307948"/>
    <lineage>
        <taxon>Bacteria</taxon>
        <taxon>Pseudomonadati</taxon>
        <taxon>Pseudomonadota</taxon>
        <taxon>Alphaproteobacteria</taxon>
        <taxon>Acetobacterales</taxon>
        <taxon>Acetobacteraceae</taxon>
        <taxon>Gluconobacter</taxon>
    </lineage>
</organism>
<protein>
    <submittedName>
        <fullName evidence="1">Uncharacterized protein</fullName>
    </submittedName>
</protein>
<dbReference type="Gene3D" id="1.25.40.10">
    <property type="entry name" value="Tetratricopeptide repeat domain"/>
    <property type="match status" value="1"/>
</dbReference>
<proteinExistence type="predicted"/>
<dbReference type="EMBL" id="BJVA01000012">
    <property type="protein sequence ID" value="GEK96790.1"/>
    <property type="molecule type" value="Genomic_DNA"/>
</dbReference>
<accession>A0A511B8M0</accession>
<dbReference type="InterPro" id="IPR011990">
    <property type="entry name" value="TPR-like_helical_dom_sf"/>
</dbReference>
<sequence length="610" mass="65814">MRRLGTGFAVRSSLVGVVIAADSDTIELRQAGGKLVLDSAGPNSFPLIASGRLQPYGSSLSGVSLTAASPEELREALRRETVSAALASSGDRFDARMRVAQVAAQAGNGPLLSEVMQVALQDWPEGLEKPAVRRLQQISAVLNDRAGFFSLAEDGGNTPEDQLWRGMMRMISSPTSRAGQMVSGSDENDRLQTADLLAKGLPVLQAYAEPLRDRLMPVASEWVARYGSDSAAKILEQLPDTGQTTLAKALLAGRRNMPGADKRLSDLAHDPSPLVWPVAREAFLKLALEKKTLPAQAVADQIDGILPALRIAKREKNGRLLRINALIKAGNWAAAGAAIQEWIYRYPDDVDAIRSQKTTILRQMAQSASGNERQNRDEIVFLKEALSQNSKDFSQQDILEALAHRYEAMGLPDQERETLRRLLVSQDGPAATQVRIRLASLELEMGDLKAARDDLAAFIEGSPDAALALPGARSGQTVDVALLRARIALAEHHSDEAAGELATIRDPRAWTFRAQMAEKSGEWSRAVEALLPMLDSLPEPGKSQDTSLSPDQQSLVLRVGGDASRAQDQQTLDKLSARFGTLMKNTPSAGVFRLLTGYEDKAVTPLSAGG</sequence>
<reference evidence="1 2" key="1">
    <citation type="submission" date="2019-07" db="EMBL/GenBank/DDBJ databases">
        <title>Whole genome shotgun sequence of Gluconobacter kanchanaburiensis NBRC 103587.</title>
        <authorList>
            <person name="Hosoyama A."/>
            <person name="Uohara A."/>
            <person name="Ohji S."/>
            <person name="Ichikawa N."/>
        </authorList>
    </citation>
    <scope>NUCLEOTIDE SEQUENCE [LARGE SCALE GENOMIC DNA]</scope>
    <source>
        <strain evidence="1 2">NBRC 103587</strain>
    </source>
</reference>
<dbReference type="SUPFAM" id="SSF48452">
    <property type="entry name" value="TPR-like"/>
    <property type="match status" value="1"/>
</dbReference>
<gene>
    <name evidence="1" type="ORF">GKA01_19870</name>
</gene>
<name>A0A511B8M0_9PROT</name>
<evidence type="ECO:0000313" key="2">
    <source>
        <dbReference type="Proteomes" id="UP000321079"/>
    </source>
</evidence>